<evidence type="ECO:0000259" key="3">
    <source>
        <dbReference type="Pfam" id="PF20616"/>
    </source>
</evidence>
<dbReference type="AlphaFoldDB" id="A0AAW7Y6S0"/>
<feature type="signal peptide" evidence="1">
    <location>
        <begin position="1"/>
        <end position="23"/>
    </location>
</feature>
<feature type="domain" description="Capsule biosynthesis GfcC-like C-terminal" evidence="2">
    <location>
        <begin position="184"/>
        <end position="280"/>
    </location>
</feature>
<reference evidence="4" key="1">
    <citation type="submission" date="2023-07" db="EMBL/GenBank/DDBJ databases">
        <title>Genome content predicts the carbon catabolic preferences of heterotrophic bacteria.</title>
        <authorList>
            <person name="Gralka M."/>
        </authorList>
    </citation>
    <scope>NUCLEOTIDE SEQUENCE</scope>
    <source>
        <strain evidence="4">G2M05</strain>
    </source>
</reference>
<evidence type="ECO:0000259" key="2">
    <source>
        <dbReference type="Pfam" id="PF06251"/>
    </source>
</evidence>
<dbReference type="Proteomes" id="UP001170624">
    <property type="component" value="Unassembled WGS sequence"/>
</dbReference>
<dbReference type="Pfam" id="PF20616">
    <property type="entry name" value="Caps_syn_GfcC_N"/>
    <property type="match status" value="1"/>
</dbReference>
<evidence type="ECO:0000313" key="5">
    <source>
        <dbReference type="Proteomes" id="UP001170624"/>
    </source>
</evidence>
<dbReference type="EMBL" id="JAUOPU010000006">
    <property type="protein sequence ID" value="MDO6542464.1"/>
    <property type="molecule type" value="Genomic_DNA"/>
</dbReference>
<dbReference type="Pfam" id="PF06251">
    <property type="entry name" value="Caps_syn_GfcC_C"/>
    <property type="match status" value="1"/>
</dbReference>
<dbReference type="RefSeq" id="WP_303498936.1">
    <property type="nucleotide sequence ID" value="NZ_JAUOPU010000006.1"/>
</dbReference>
<dbReference type="InterPro" id="IPR010425">
    <property type="entry name" value="Caps_synth_GfcC-like_C"/>
</dbReference>
<accession>A0AAW7Y6S0</accession>
<name>A0AAW7Y6S0_9GAMM</name>
<organism evidence="4 5">
    <name type="scientific">Photobacterium sanguinicancri</name>
    <dbReference type="NCBI Taxonomy" id="875932"/>
    <lineage>
        <taxon>Bacteria</taxon>
        <taxon>Pseudomonadati</taxon>
        <taxon>Pseudomonadota</taxon>
        <taxon>Gammaproteobacteria</taxon>
        <taxon>Vibrionales</taxon>
        <taxon>Vibrionaceae</taxon>
        <taxon>Photobacterium</taxon>
    </lineage>
</organism>
<dbReference type="Gene3D" id="3.10.560.10">
    <property type="entry name" value="Outer membrane lipoprotein wza domain like"/>
    <property type="match status" value="1"/>
</dbReference>
<keyword evidence="1" id="KW-0732">Signal</keyword>
<sequence>MKSLLTPLLLIAFSLLATSATYAETANTRVQIHTGQAPALDQGQSQAQSKSKQITLNYASAVRTEQVLKDAQLQIAKHSLLTTPVYWLQAAIFTQPLEQEKSALLALIAEKQSEFDITDERYIALSTLHQFISSSHFAKRAALELDYDQTRITSSANPLLSGELTLQLPARSEQVWVLGAVTEAGAIKWQQRQSTAEYLEQAKAISAAENDTAVVIQPDSKIQTHPIAYWNERHHDIAPGAIIYLPFTGGWLAPLDNLGFDASGFNEINQAVVSLLRERVL</sequence>
<evidence type="ECO:0000256" key="1">
    <source>
        <dbReference type="SAM" id="SignalP"/>
    </source>
</evidence>
<protein>
    <submittedName>
        <fullName evidence="4">Capsule biosynthesis GfcC family protein</fullName>
    </submittedName>
</protein>
<evidence type="ECO:0000313" key="4">
    <source>
        <dbReference type="EMBL" id="MDO6542464.1"/>
    </source>
</evidence>
<comment type="caution">
    <text evidence="4">The sequence shown here is derived from an EMBL/GenBank/DDBJ whole genome shotgun (WGS) entry which is preliminary data.</text>
</comment>
<feature type="domain" description="Capsule biosynthesis GfcC-like N-terminal" evidence="3">
    <location>
        <begin position="49"/>
        <end position="166"/>
    </location>
</feature>
<feature type="chain" id="PRO_5043364509" evidence="1">
    <location>
        <begin position="24"/>
        <end position="281"/>
    </location>
</feature>
<gene>
    <name evidence="4" type="ORF">Q4568_07965</name>
</gene>
<proteinExistence type="predicted"/>
<dbReference type="InterPro" id="IPR046459">
    <property type="entry name" value="Caps_syn_GfcC_N"/>
</dbReference>